<dbReference type="InParanoid" id="A0A1V8STV7"/>
<evidence type="ECO:0000256" key="7">
    <source>
        <dbReference type="ARBA" id="ARBA00022777"/>
    </source>
</evidence>
<evidence type="ECO:0000259" key="12">
    <source>
        <dbReference type="PROSITE" id="PS50011"/>
    </source>
</evidence>
<evidence type="ECO:0000256" key="9">
    <source>
        <dbReference type="ARBA" id="ARBA00047899"/>
    </source>
</evidence>
<evidence type="ECO:0000256" key="1">
    <source>
        <dbReference type="ARBA" id="ARBA00010791"/>
    </source>
</evidence>
<feature type="compositionally biased region" description="Polar residues" evidence="11">
    <location>
        <begin position="763"/>
        <end position="775"/>
    </location>
</feature>
<dbReference type="Gene3D" id="1.10.510.10">
    <property type="entry name" value="Transferase(Phosphotransferase) domain 1"/>
    <property type="match status" value="1"/>
</dbReference>
<feature type="compositionally biased region" description="Polar residues" evidence="11">
    <location>
        <begin position="659"/>
        <end position="672"/>
    </location>
</feature>
<evidence type="ECO:0000256" key="5">
    <source>
        <dbReference type="ARBA" id="ARBA00022679"/>
    </source>
</evidence>
<evidence type="ECO:0000313" key="13">
    <source>
        <dbReference type="EMBL" id="OQO02322.1"/>
    </source>
</evidence>
<dbReference type="PANTHER" id="PTHR24346:SF110">
    <property type="entry name" value="NON-SPECIFIC SERINE_THREONINE PROTEIN KINASE"/>
    <property type="match status" value="1"/>
</dbReference>
<feature type="region of interest" description="Disordered" evidence="11">
    <location>
        <begin position="1"/>
        <end position="57"/>
    </location>
</feature>
<comment type="catalytic activity">
    <reaction evidence="10">
        <text>L-seryl-[protein] + ATP = O-phospho-L-seryl-[protein] + ADP + H(+)</text>
        <dbReference type="Rhea" id="RHEA:17989"/>
        <dbReference type="Rhea" id="RHEA-COMP:9863"/>
        <dbReference type="Rhea" id="RHEA-COMP:11604"/>
        <dbReference type="ChEBI" id="CHEBI:15378"/>
        <dbReference type="ChEBI" id="CHEBI:29999"/>
        <dbReference type="ChEBI" id="CHEBI:30616"/>
        <dbReference type="ChEBI" id="CHEBI:83421"/>
        <dbReference type="ChEBI" id="CHEBI:456216"/>
        <dbReference type="EC" id="2.7.11.1"/>
    </reaction>
</comment>
<dbReference type="GO" id="GO:0004674">
    <property type="term" value="F:protein serine/threonine kinase activity"/>
    <property type="evidence" value="ECO:0007669"/>
    <property type="project" value="UniProtKB-KW"/>
</dbReference>
<feature type="region of interest" description="Disordered" evidence="11">
    <location>
        <begin position="917"/>
        <end position="975"/>
    </location>
</feature>
<keyword evidence="7" id="KW-0418">Kinase</keyword>
<dbReference type="EC" id="2.7.11.1" evidence="2"/>
<comment type="catalytic activity">
    <reaction evidence="9">
        <text>L-threonyl-[protein] + ATP = O-phospho-L-threonyl-[protein] + ADP + H(+)</text>
        <dbReference type="Rhea" id="RHEA:46608"/>
        <dbReference type="Rhea" id="RHEA-COMP:11060"/>
        <dbReference type="Rhea" id="RHEA-COMP:11605"/>
        <dbReference type="ChEBI" id="CHEBI:15378"/>
        <dbReference type="ChEBI" id="CHEBI:30013"/>
        <dbReference type="ChEBI" id="CHEBI:30616"/>
        <dbReference type="ChEBI" id="CHEBI:61977"/>
        <dbReference type="ChEBI" id="CHEBI:456216"/>
        <dbReference type="EC" id="2.7.11.1"/>
    </reaction>
</comment>
<evidence type="ECO:0000256" key="3">
    <source>
        <dbReference type="ARBA" id="ARBA00022527"/>
    </source>
</evidence>
<dbReference type="SUPFAM" id="SSF56112">
    <property type="entry name" value="Protein kinase-like (PK-like)"/>
    <property type="match status" value="1"/>
</dbReference>
<dbReference type="GO" id="GO:0035556">
    <property type="term" value="P:intracellular signal transduction"/>
    <property type="evidence" value="ECO:0007669"/>
    <property type="project" value="TreeGrafter"/>
</dbReference>
<comment type="caution">
    <text evidence="13">The sequence shown here is derived from an EMBL/GenBank/DDBJ whole genome shotgun (WGS) entry which is preliminary data.</text>
</comment>
<feature type="compositionally biased region" description="Polar residues" evidence="11">
    <location>
        <begin position="42"/>
        <end position="57"/>
    </location>
</feature>
<keyword evidence="6" id="KW-0547">Nucleotide-binding</keyword>
<dbReference type="InterPro" id="IPR043024">
    <property type="entry name" value="KA1_sf_fungal"/>
</dbReference>
<dbReference type="Proteomes" id="UP000192596">
    <property type="component" value="Unassembled WGS sequence"/>
</dbReference>
<gene>
    <name evidence="13" type="ORF">B0A48_11876</name>
</gene>
<dbReference type="InterPro" id="IPR011009">
    <property type="entry name" value="Kinase-like_dom_sf"/>
</dbReference>
<feature type="region of interest" description="Disordered" evidence="11">
    <location>
        <begin position="659"/>
        <end position="707"/>
    </location>
</feature>
<dbReference type="Gene3D" id="3.30.310.220">
    <property type="entry name" value="Fungal kinase associated-1 domain"/>
    <property type="match status" value="1"/>
</dbReference>
<keyword evidence="4" id="KW-0597">Phosphoprotein</keyword>
<evidence type="ECO:0000256" key="11">
    <source>
        <dbReference type="SAM" id="MobiDB-lite"/>
    </source>
</evidence>
<organism evidence="13 14">
    <name type="scientific">Cryoendolithus antarcticus</name>
    <dbReference type="NCBI Taxonomy" id="1507870"/>
    <lineage>
        <taxon>Eukaryota</taxon>
        <taxon>Fungi</taxon>
        <taxon>Dikarya</taxon>
        <taxon>Ascomycota</taxon>
        <taxon>Pezizomycotina</taxon>
        <taxon>Dothideomycetes</taxon>
        <taxon>Dothideomycetidae</taxon>
        <taxon>Cladosporiales</taxon>
        <taxon>Cladosporiaceae</taxon>
        <taxon>Cryoendolithus</taxon>
    </lineage>
</organism>
<dbReference type="SMART" id="SM00220">
    <property type="entry name" value="S_TKc"/>
    <property type="match status" value="1"/>
</dbReference>
<keyword evidence="3" id="KW-0723">Serine/threonine-protein kinase</keyword>
<feature type="compositionally biased region" description="Polar residues" evidence="11">
    <location>
        <begin position="621"/>
        <end position="630"/>
    </location>
</feature>
<dbReference type="InterPro" id="IPR008271">
    <property type="entry name" value="Ser/Thr_kinase_AS"/>
</dbReference>
<feature type="domain" description="Protein kinase" evidence="12">
    <location>
        <begin position="110"/>
        <end position="390"/>
    </location>
</feature>
<feature type="region of interest" description="Disordered" evidence="11">
    <location>
        <begin position="82"/>
        <end position="104"/>
    </location>
</feature>
<dbReference type="OrthoDB" id="504170at2759"/>
<dbReference type="GO" id="GO:0005524">
    <property type="term" value="F:ATP binding"/>
    <property type="evidence" value="ECO:0007669"/>
    <property type="project" value="UniProtKB-KW"/>
</dbReference>
<dbReference type="FunFam" id="1.10.510.10:FF:000571">
    <property type="entry name" value="Maternal embryonic leucine zipper kinase"/>
    <property type="match status" value="1"/>
</dbReference>
<protein>
    <recommendedName>
        <fullName evidence="2">non-specific serine/threonine protein kinase</fullName>
        <ecNumber evidence="2">2.7.11.1</ecNumber>
    </recommendedName>
</protein>
<dbReference type="PROSITE" id="PS00108">
    <property type="entry name" value="PROTEIN_KINASE_ST"/>
    <property type="match status" value="1"/>
</dbReference>
<proteinExistence type="inferred from homology"/>
<feature type="compositionally biased region" description="Low complexity" evidence="11">
    <location>
        <begin position="778"/>
        <end position="787"/>
    </location>
</feature>
<dbReference type="Pfam" id="PF00069">
    <property type="entry name" value="Pkinase"/>
    <property type="match status" value="1"/>
</dbReference>
<feature type="compositionally biased region" description="Low complexity" evidence="11">
    <location>
        <begin position="88"/>
        <end position="99"/>
    </location>
</feature>
<dbReference type="STRING" id="1507870.A0A1V8STV7"/>
<dbReference type="InterPro" id="IPR000719">
    <property type="entry name" value="Prot_kinase_dom"/>
</dbReference>
<dbReference type="PROSITE" id="PS50011">
    <property type="entry name" value="PROTEIN_KINASE_DOM"/>
    <property type="match status" value="1"/>
</dbReference>
<feature type="region of interest" description="Disordered" evidence="11">
    <location>
        <begin position="1071"/>
        <end position="1090"/>
    </location>
</feature>
<dbReference type="GO" id="GO:0005938">
    <property type="term" value="C:cell cortex"/>
    <property type="evidence" value="ECO:0007669"/>
    <property type="project" value="UniProtKB-ARBA"/>
</dbReference>
<evidence type="ECO:0000256" key="2">
    <source>
        <dbReference type="ARBA" id="ARBA00012513"/>
    </source>
</evidence>
<evidence type="ECO:0000256" key="10">
    <source>
        <dbReference type="ARBA" id="ARBA00048679"/>
    </source>
</evidence>
<keyword evidence="5" id="KW-0808">Transferase</keyword>
<feature type="compositionally biased region" description="Low complexity" evidence="11">
    <location>
        <begin position="592"/>
        <end position="612"/>
    </location>
</feature>
<evidence type="ECO:0000256" key="8">
    <source>
        <dbReference type="ARBA" id="ARBA00022840"/>
    </source>
</evidence>
<dbReference type="PANTHER" id="PTHR24346">
    <property type="entry name" value="MAP/MICROTUBULE AFFINITY-REGULATING KINASE"/>
    <property type="match status" value="1"/>
</dbReference>
<evidence type="ECO:0000313" key="14">
    <source>
        <dbReference type="Proteomes" id="UP000192596"/>
    </source>
</evidence>
<dbReference type="AlphaFoldDB" id="A0A1V8STV7"/>
<evidence type="ECO:0000256" key="6">
    <source>
        <dbReference type="ARBA" id="ARBA00022741"/>
    </source>
</evidence>
<sequence length="1250" mass="139556">MAGRYRAVHATGRRQPLSDIGNRANTPPASRATPKNAKTSEEPSSSLPHNESLVPNRSLTVRHNHLSSPGHKRIADMANAVDRDNKRNSAISTTSTNASGQKRKTHIGDWQLGKTIGKGGCSRVRAVRHRYTRQYGAVKIIARATAESTRAQSLANLIETSKSSASLNGSGFRPIPYGLEREIAVMKLLEHENIVRLFDVWENRNELYLIMEYVDGGELFHYVEQRRGLPEDEAIIIFRQIISALLYCHRLHICHRDLKPENILLNHASLTVKLIDFGMAALQPEGRQLSTPCGSPHYAAPEVVSARPYDGKQADVWSCGVILYVMLTGTTPYNYSQDGDIRVLFRDIARAKYYMPPDLSMQAKDLIRRIFVADPARRITMDGVWEHPLIHKFDKEFELDGPDGSKEAAIGPVPKLEDWTLKRAQDVDRDILRNMRTLWHSEPEQSLIKKLLSKDINQEKIFYAALTKHRDEHLEKYIGDPEGMGYSTSDYHHSHAPINSDAPPLPISLQKRSQSQYSIMNDEHLKQSHSFVEPPPSVSSYDPYRASRDPILDRGDYVNVIVHRNGSASTRKVSVGRSSRHANSLRVEMLKSGPRYHSVHSSSSLARSGVSRDSMRRASASKHSLTSSVWPSSPPLIASMKPSEIHKRNVSFGHIRRTSTTSALTSQGTPATPQMPESMRDLRPSKQGRSLQMPTVSPTSKVEQVNPSRKAKAVLFQTPRIKARNPTETPSHHMRSEIRKHSVELEKACQEAFFRDSVGSGLTGRTSPTSKGSPYQTPPSSVSRKSPVVDRVLPKQVVRPLPELPKDTPNTYLHRTLEEARDKLAAYKVGGDSNTAKFDEVMRMLDNIGTATPEKRTTCAPEPHLLDHIGGFLPMITEESDARSSREGLGNWRSVTSPTIPERRHNIHVEDRTVRIVQPSSPGTVAPLNVRKRSTGSEASDDSKSRLQPRGLRQPLERKRSHGQEPVLEPIDEDSVLPTQPTLRKKKSWFGLGRWTPEPDATLARPVTPSGVLDEETSGMRRSSNLLGKLQKSDKVLLKEPPHSALSSEFPIRKKRFAGGKKGFTKWLGRKGLNGGAEEGDTTASTTLGNNSLDSLFSTTSPSPSIAGPTTSGPERSWFARFLNIKPASDLLCFSIPRGRARQELVLLLKEWQRHGIRDLQYSREQNTMSARVDRNNALDIKAVTFRIEIFVVLEHGRKVGLSIARFVQVKGAASGFRKVLEVIDGVMRGRGWLVEDREKWKALCEVVGV</sequence>
<dbReference type="Pfam" id="PF16797">
    <property type="entry name" value="Fungal_KA1"/>
    <property type="match status" value="1"/>
</dbReference>
<evidence type="ECO:0000256" key="4">
    <source>
        <dbReference type="ARBA" id="ARBA00022553"/>
    </source>
</evidence>
<comment type="similarity">
    <text evidence="1">Belongs to the protein kinase superfamily. CAMK Ser/Thr protein kinase family. NIM1 subfamily.</text>
</comment>
<accession>A0A1V8STV7</accession>
<feature type="region of interest" description="Disordered" evidence="11">
    <location>
        <begin position="592"/>
        <end position="630"/>
    </location>
</feature>
<name>A0A1V8STV7_9PEZI</name>
<dbReference type="EMBL" id="NAJO01000028">
    <property type="protein sequence ID" value="OQO02322.1"/>
    <property type="molecule type" value="Genomic_DNA"/>
</dbReference>
<feature type="region of interest" description="Disordered" evidence="11">
    <location>
        <begin position="1000"/>
        <end position="1019"/>
    </location>
</feature>
<dbReference type="InterPro" id="IPR031850">
    <property type="entry name" value="Fungal_KA1_dom"/>
</dbReference>
<keyword evidence="8" id="KW-0067">ATP-binding</keyword>
<feature type="region of interest" description="Disordered" evidence="11">
    <location>
        <begin position="758"/>
        <end position="787"/>
    </location>
</feature>
<feature type="compositionally biased region" description="Polar residues" evidence="11">
    <location>
        <begin position="687"/>
        <end position="707"/>
    </location>
</feature>
<reference evidence="14" key="1">
    <citation type="submission" date="2017-03" db="EMBL/GenBank/DDBJ databases">
        <title>Genomes of endolithic fungi from Antarctica.</title>
        <authorList>
            <person name="Coleine C."/>
            <person name="Masonjones S."/>
            <person name="Stajich J.E."/>
        </authorList>
    </citation>
    <scope>NUCLEOTIDE SEQUENCE [LARGE SCALE GENOMIC DNA]</scope>
    <source>
        <strain evidence="14">CCFEE 5527</strain>
    </source>
</reference>
<keyword evidence="14" id="KW-1185">Reference proteome</keyword>